<keyword evidence="7" id="KW-1185">Reference proteome</keyword>
<dbReference type="AlphaFoldDB" id="A0A4Q7J746"/>
<reference evidence="6 7" key="1">
    <citation type="submission" date="2019-02" db="EMBL/GenBank/DDBJ databases">
        <title>Draft genome sequence of Amycolatopsis sp. 8-3EHSu isolated from roots of Suaeda maritima.</title>
        <authorList>
            <person name="Duangmal K."/>
            <person name="Chantavorakit T."/>
        </authorList>
    </citation>
    <scope>NUCLEOTIDE SEQUENCE [LARGE SCALE GENOMIC DNA]</scope>
    <source>
        <strain evidence="6 7">8-3EHSu</strain>
    </source>
</reference>
<dbReference type="PANTHER" id="PTHR42847:SF4">
    <property type="entry name" value="ALKANESULFONATE MONOOXYGENASE-RELATED"/>
    <property type="match status" value="1"/>
</dbReference>
<dbReference type="SUPFAM" id="SSF51679">
    <property type="entry name" value="Bacterial luciferase-like"/>
    <property type="match status" value="1"/>
</dbReference>
<accession>A0A4Q7J746</accession>
<dbReference type="InterPro" id="IPR036661">
    <property type="entry name" value="Luciferase-like_sf"/>
</dbReference>
<organism evidence="6 7">
    <name type="scientific">Amycolatopsis suaedae</name>
    <dbReference type="NCBI Taxonomy" id="2510978"/>
    <lineage>
        <taxon>Bacteria</taxon>
        <taxon>Bacillati</taxon>
        <taxon>Actinomycetota</taxon>
        <taxon>Actinomycetes</taxon>
        <taxon>Pseudonocardiales</taxon>
        <taxon>Pseudonocardiaceae</taxon>
        <taxon>Amycolatopsis</taxon>
    </lineage>
</organism>
<gene>
    <name evidence="6" type="ORF">EWH70_13680</name>
</gene>
<evidence type="ECO:0000313" key="6">
    <source>
        <dbReference type="EMBL" id="RZQ63480.1"/>
    </source>
</evidence>
<dbReference type="GO" id="GO:0046306">
    <property type="term" value="P:alkanesulfonate catabolic process"/>
    <property type="evidence" value="ECO:0007669"/>
    <property type="project" value="TreeGrafter"/>
</dbReference>
<evidence type="ECO:0000256" key="1">
    <source>
        <dbReference type="ARBA" id="ARBA00022630"/>
    </source>
</evidence>
<dbReference type="EMBL" id="SFCC01000006">
    <property type="protein sequence ID" value="RZQ63480.1"/>
    <property type="molecule type" value="Genomic_DNA"/>
</dbReference>
<dbReference type="InterPro" id="IPR050172">
    <property type="entry name" value="SsuD_RutA_monooxygenase"/>
</dbReference>
<dbReference type="OrthoDB" id="4288123at2"/>
<dbReference type="Pfam" id="PF00296">
    <property type="entry name" value="Bac_luciferase"/>
    <property type="match status" value="1"/>
</dbReference>
<feature type="domain" description="Luciferase-like" evidence="5">
    <location>
        <begin position="17"/>
        <end position="164"/>
    </location>
</feature>
<dbReference type="RefSeq" id="WP_130475733.1">
    <property type="nucleotide sequence ID" value="NZ_SFCC01000006.1"/>
</dbReference>
<dbReference type="InterPro" id="IPR011251">
    <property type="entry name" value="Luciferase-like_dom"/>
</dbReference>
<evidence type="ECO:0000313" key="7">
    <source>
        <dbReference type="Proteomes" id="UP000292003"/>
    </source>
</evidence>
<protein>
    <submittedName>
        <fullName evidence="6">TIGR03621 family F420-dependent LLM class oxidoreductase</fullName>
    </submittedName>
</protein>
<dbReference type="Proteomes" id="UP000292003">
    <property type="component" value="Unassembled WGS sequence"/>
</dbReference>
<keyword evidence="1" id="KW-0285">Flavoprotein</keyword>
<name>A0A4Q7J746_9PSEU</name>
<comment type="caution">
    <text evidence="6">The sequence shown here is derived from an EMBL/GenBank/DDBJ whole genome shotgun (WGS) entry which is preliminary data.</text>
</comment>
<evidence type="ECO:0000256" key="2">
    <source>
        <dbReference type="ARBA" id="ARBA00022643"/>
    </source>
</evidence>
<evidence type="ECO:0000259" key="5">
    <source>
        <dbReference type="Pfam" id="PF00296"/>
    </source>
</evidence>
<dbReference type="PANTHER" id="PTHR42847">
    <property type="entry name" value="ALKANESULFONATE MONOOXYGENASE"/>
    <property type="match status" value="1"/>
</dbReference>
<dbReference type="Gene3D" id="3.20.20.30">
    <property type="entry name" value="Luciferase-like domain"/>
    <property type="match status" value="1"/>
</dbReference>
<dbReference type="InterPro" id="IPR019923">
    <property type="entry name" value="Lucif-like_OxRdtase_MSMEG_2516"/>
</dbReference>
<dbReference type="NCBIfam" id="TIGR03621">
    <property type="entry name" value="F420_MSMEG_2516"/>
    <property type="match status" value="1"/>
</dbReference>
<keyword evidence="4" id="KW-0503">Monooxygenase</keyword>
<keyword evidence="2" id="KW-0288">FMN</keyword>
<keyword evidence="3" id="KW-0560">Oxidoreductase</keyword>
<dbReference type="GO" id="GO:0008726">
    <property type="term" value="F:alkanesulfonate monooxygenase activity"/>
    <property type="evidence" value="ECO:0007669"/>
    <property type="project" value="TreeGrafter"/>
</dbReference>
<proteinExistence type="predicted"/>
<evidence type="ECO:0000256" key="3">
    <source>
        <dbReference type="ARBA" id="ARBA00023002"/>
    </source>
</evidence>
<evidence type="ECO:0000256" key="4">
    <source>
        <dbReference type="ARBA" id="ARBA00023033"/>
    </source>
</evidence>
<sequence length="282" mass="30530">MGDFRFGVGLRSIGSREEWLAKCRRAEAAGFDAITIPDHLGAPAPFPAIVSAAVVTERPRVGPLVLNVPFYNPALLARDIASTVEVTGGRLDLGLGAGHMKWEFDDAGLPWEPVARRTERLAEVIGELRRRLAGDMPPLLVAGNSDGVLRVAAEHADIVGFAGTRQARGLPPGTLDLDSAEQLDERVAFFREHAGGRAVEANMLIQHVEVTSDPGAVYARLKADVPHISLTAEQLHEAPQLLVGTPEEIVARVRGLRERYGFTYITVFEAFLETFAPLMGDI</sequence>